<accession>A0ABT8LCL4</accession>
<name>A0ABT8LCL4_9BACT</name>
<reference evidence="1" key="1">
    <citation type="submission" date="2023-06" db="EMBL/GenBank/DDBJ databases">
        <title>Genomic of Agaribacillus aureum.</title>
        <authorList>
            <person name="Wang G."/>
        </authorList>
    </citation>
    <scope>NUCLEOTIDE SEQUENCE</scope>
    <source>
        <strain evidence="1">BMA12</strain>
    </source>
</reference>
<dbReference type="InterPro" id="IPR011990">
    <property type="entry name" value="TPR-like_helical_dom_sf"/>
</dbReference>
<dbReference type="SUPFAM" id="SSF81901">
    <property type="entry name" value="HCP-like"/>
    <property type="match status" value="1"/>
</dbReference>
<evidence type="ECO:0008006" key="3">
    <source>
        <dbReference type="Google" id="ProtNLM"/>
    </source>
</evidence>
<organism evidence="1 2">
    <name type="scientific">Agaribacillus aureus</name>
    <dbReference type="NCBI Taxonomy" id="3051825"/>
    <lineage>
        <taxon>Bacteria</taxon>
        <taxon>Pseudomonadati</taxon>
        <taxon>Bacteroidota</taxon>
        <taxon>Cytophagia</taxon>
        <taxon>Cytophagales</taxon>
        <taxon>Splendidivirgaceae</taxon>
        <taxon>Agaribacillus</taxon>
    </lineage>
</organism>
<dbReference type="Proteomes" id="UP001172083">
    <property type="component" value="Unassembled WGS sequence"/>
</dbReference>
<gene>
    <name evidence="1" type="ORF">QQ020_21645</name>
</gene>
<dbReference type="Gene3D" id="1.25.40.10">
    <property type="entry name" value="Tetratricopeptide repeat domain"/>
    <property type="match status" value="1"/>
</dbReference>
<proteinExistence type="predicted"/>
<dbReference type="EMBL" id="JAUJEB010000005">
    <property type="protein sequence ID" value="MDN5214697.1"/>
    <property type="molecule type" value="Genomic_DNA"/>
</dbReference>
<protein>
    <recommendedName>
        <fullName evidence="3">Sel1 repeat family protein</fullName>
    </recommendedName>
</protein>
<keyword evidence="2" id="KW-1185">Reference proteome</keyword>
<evidence type="ECO:0000313" key="2">
    <source>
        <dbReference type="Proteomes" id="UP001172083"/>
    </source>
</evidence>
<dbReference type="PROSITE" id="PS51257">
    <property type="entry name" value="PROKAR_LIPOPROTEIN"/>
    <property type="match status" value="1"/>
</dbReference>
<evidence type="ECO:0000313" key="1">
    <source>
        <dbReference type="EMBL" id="MDN5214697.1"/>
    </source>
</evidence>
<comment type="caution">
    <text evidence="1">The sequence shown here is derived from an EMBL/GenBank/DDBJ whole genome shotgun (WGS) entry which is preliminary data.</text>
</comment>
<sequence>MYNRLINSVIMPSVLILISCQGNENTQRYSEIEIGQFLDIYFGHPYDPDLPEDGFGFTDEELMETHPQDLYRITTEGKVFAKSNLQSPHYLFAVGRISYLFDQDSAFHLLEKAAQNGSAPANAYMGYLLFDEGNLKPALSLMSKAWKNGFKDPELEILINETKESILDPQEFNRPDLIQALFEKDMVYLKSKGLITSWYIGAMQNVFWSSDILFIIEDPKFFLELEPKITTREGNLAQKVQESTLGTIGKGLINYSIVEEGTQDARRLAILYETNPNAFRRVYSGMVSYTQN</sequence>